<comment type="caution">
    <text evidence="1">The sequence shown here is derived from an EMBL/GenBank/DDBJ whole genome shotgun (WGS) entry which is preliminary data.</text>
</comment>
<sequence>MKMNCIYVEVIANVRNRKFGSQQLTILSFAWKETPRRFPLPGLFRSAIFWSKRAVCRCILSELFYGNTDLVFERTILTVCCTAVFR</sequence>
<evidence type="ECO:0000313" key="2">
    <source>
        <dbReference type="Proteomes" id="UP001177670"/>
    </source>
</evidence>
<gene>
    <name evidence="1" type="ORF">K0M31_019491</name>
</gene>
<reference evidence="1" key="1">
    <citation type="submission" date="2021-10" db="EMBL/GenBank/DDBJ databases">
        <title>Melipona bicolor Genome sequencing and assembly.</title>
        <authorList>
            <person name="Araujo N.S."/>
            <person name="Arias M.C."/>
        </authorList>
    </citation>
    <scope>NUCLEOTIDE SEQUENCE</scope>
    <source>
        <strain evidence="1">USP_2M_L1-L4_2017</strain>
        <tissue evidence="1">Whole body</tissue>
    </source>
</reference>
<keyword evidence="2" id="KW-1185">Reference proteome</keyword>
<dbReference type="AlphaFoldDB" id="A0AA40KR56"/>
<accession>A0AA40KR56</accession>
<proteinExistence type="predicted"/>
<evidence type="ECO:0000313" key="1">
    <source>
        <dbReference type="EMBL" id="KAK1129780.1"/>
    </source>
</evidence>
<dbReference type="EMBL" id="JAHYIQ010000008">
    <property type="protein sequence ID" value="KAK1129780.1"/>
    <property type="molecule type" value="Genomic_DNA"/>
</dbReference>
<dbReference type="Proteomes" id="UP001177670">
    <property type="component" value="Unassembled WGS sequence"/>
</dbReference>
<name>A0AA40KR56_9HYME</name>
<organism evidence="1 2">
    <name type="scientific">Melipona bicolor</name>
    <dbReference type="NCBI Taxonomy" id="60889"/>
    <lineage>
        <taxon>Eukaryota</taxon>
        <taxon>Metazoa</taxon>
        <taxon>Ecdysozoa</taxon>
        <taxon>Arthropoda</taxon>
        <taxon>Hexapoda</taxon>
        <taxon>Insecta</taxon>
        <taxon>Pterygota</taxon>
        <taxon>Neoptera</taxon>
        <taxon>Endopterygota</taxon>
        <taxon>Hymenoptera</taxon>
        <taxon>Apocrita</taxon>
        <taxon>Aculeata</taxon>
        <taxon>Apoidea</taxon>
        <taxon>Anthophila</taxon>
        <taxon>Apidae</taxon>
        <taxon>Melipona</taxon>
    </lineage>
</organism>
<protein>
    <submittedName>
        <fullName evidence="1">Uncharacterized protein</fullName>
    </submittedName>
</protein>